<accession>A0AAD9URJ7</accession>
<dbReference type="Pfam" id="PF13843">
    <property type="entry name" value="DDE_Tnp_1_7"/>
    <property type="match status" value="1"/>
</dbReference>
<evidence type="ECO:0000313" key="4">
    <source>
        <dbReference type="Proteomes" id="UP001249851"/>
    </source>
</evidence>
<evidence type="ECO:0000256" key="1">
    <source>
        <dbReference type="SAM" id="MobiDB-lite"/>
    </source>
</evidence>
<organism evidence="3 4">
    <name type="scientific">Acropora cervicornis</name>
    <name type="common">Staghorn coral</name>
    <dbReference type="NCBI Taxonomy" id="6130"/>
    <lineage>
        <taxon>Eukaryota</taxon>
        <taxon>Metazoa</taxon>
        <taxon>Cnidaria</taxon>
        <taxon>Anthozoa</taxon>
        <taxon>Hexacorallia</taxon>
        <taxon>Scleractinia</taxon>
        <taxon>Astrocoeniina</taxon>
        <taxon>Acroporidae</taxon>
        <taxon>Acropora</taxon>
    </lineage>
</organism>
<dbReference type="EMBL" id="JARQWQ010000190">
    <property type="protein sequence ID" value="KAK2547339.1"/>
    <property type="molecule type" value="Genomic_DNA"/>
</dbReference>
<name>A0AAD9URJ7_ACRCE</name>
<keyword evidence="4" id="KW-1185">Reference proteome</keyword>
<comment type="caution">
    <text evidence="3">The sequence shown here is derived from an EMBL/GenBank/DDBJ whole genome shotgun (WGS) entry which is preliminary data.</text>
</comment>
<reference evidence="3" key="1">
    <citation type="journal article" date="2023" name="G3 (Bethesda)">
        <title>Whole genome assembly and annotation of the endangered Caribbean coral Acropora cervicornis.</title>
        <authorList>
            <person name="Selwyn J.D."/>
            <person name="Vollmer S.V."/>
        </authorList>
    </citation>
    <scope>NUCLEOTIDE SEQUENCE</scope>
    <source>
        <strain evidence="3">K2</strain>
    </source>
</reference>
<dbReference type="InterPro" id="IPR029526">
    <property type="entry name" value="PGBD"/>
</dbReference>
<feature type="region of interest" description="Disordered" evidence="1">
    <location>
        <begin position="368"/>
        <end position="388"/>
    </location>
</feature>
<evidence type="ECO:0000259" key="2">
    <source>
        <dbReference type="Pfam" id="PF13843"/>
    </source>
</evidence>
<feature type="compositionally biased region" description="Polar residues" evidence="1">
    <location>
        <begin position="326"/>
        <end position="338"/>
    </location>
</feature>
<evidence type="ECO:0000313" key="3">
    <source>
        <dbReference type="EMBL" id="KAK2547339.1"/>
    </source>
</evidence>
<feature type="domain" description="PiggyBac transposable element-derived protein" evidence="2">
    <location>
        <begin position="152"/>
        <end position="267"/>
    </location>
</feature>
<gene>
    <name evidence="3" type="ORF">P5673_032743</name>
</gene>
<dbReference type="Proteomes" id="UP001249851">
    <property type="component" value="Unassembled WGS sequence"/>
</dbReference>
<reference evidence="3" key="2">
    <citation type="journal article" date="2023" name="Science">
        <title>Genomic signatures of disease resistance in endangered staghorn corals.</title>
        <authorList>
            <person name="Vollmer S.V."/>
            <person name="Selwyn J.D."/>
            <person name="Despard B.A."/>
            <person name="Roesel C.L."/>
        </authorList>
    </citation>
    <scope>NUCLEOTIDE SEQUENCE</scope>
    <source>
        <strain evidence="3">K2</strain>
    </source>
</reference>
<sequence length="619" mass="69578">MSRVTGFKVFRTKVTGESDTHNPCLTETTQFCQCDGTKKDEHLSKLLTTIFQGWPDHRNQKAKKRFILDSVGINVPGIRLIHDKKYTQGSDVSDEDKNNTTDGVIQVAFVDEEDPEIRVARHNLVMHTTGVLQHLHCKPNTRGKLQDRGWFSAMSRNRFNAIMRYMKFCDEQIDKPAVEQGQPCYDKLYKVTRFLSMLLPKYEMGWISSQWPAIDEKMIPYCAHVGFCQFIANKPNYFGIKVRAMADVKTGYILKQQIYTGKNLTAVNNTEDPLMLDRLGRWSHTYYKYTVPNGKPANKRKHQCSGKSTSNKAATAMKSIEKALNGNLSDNQGASCRSSAGPEKVPKNTLFKDHASTNYTTVVSGKDPNITQLDKHHSTCKTGSGSENASNKTMLDITDNQESSDNKTLTLTTLTKACTCQHTLCGKQSCNDYGSILTTPQRISLSTLRFKKSRNKFTRAWMVGRRLQSVAKRHVRCDGCLSTRLLMKLKAKVNVKAAHEDLDSILLCWSELAADATADGLLKKLRSPDWIAALYILTDVLPVLSLSSRTFQQGSVNFSQIQPSIEITVTGLQAIPEQNKTLSCLKSDFGGGGRFHFLSSTFLLLKEFLKEQAQFKSRM</sequence>
<dbReference type="AlphaFoldDB" id="A0AAD9URJ7"/>
<dbReference type="PANTHER" id="PTHR46599">
    <property type="entry name" value="PIGGYBAC TRANSPOSABLE ELEMENT-DERIVED PROTEIN 4"/>
    <property type="match status" value="1"/>
</dbReference>
<feature type="region of interest" description="Disordered" evidence="1">
    <location>
        <begin position="326"/>
        <end position="348"/>
    </location>
</feature>
<protein>
    <recommendedName>
        <fullName evidence="2">PiggyBac transposable element-derived protein domain-containing protein</fullName>
    </recommendedName>
</protein>
<dbReference type="PANTHER" id="PTHR46599:SF3">
    <property type="entry name" value="PIGGYBAC TRANSPOSABLE ELEMENT-DERIVED PROTEIN 4"/>
    <property type="match status" value="1"/>
</dbReference>
<proteinExistence type="predicted"/>
<feature type="region of interest" description="Disordered" evidence="1">
    <location>
        <begin position="293"/>
        <end position="312"/>
    </location>
</feature>